<evidence type="ECO:0000256" key="4">
    <source>
        <dbReference type="ARBA" id="ARBA00022827"/>
    </source>
</evidence>
<keyword evidence="4 6" id="KW-0274">FAD</keyword>
<dbReference type="FunFam" id="2.40.110.10:FF:000002">
    <property type="entry name" value="Acyl-CoA dehydrogenase fadE12"/>
    <property type="match status" value="1"/>
</dbReference>
<dbReference type="Pfam" id="PF02770">
    <property type="entry name" value="Acyl-CoA_dh_M"/>
    <property type="match status" value="1"/>
</dbReference>
<evidence type="ECO:0000256" key="1">
    <source>
        <dbReference type="ARBA" id="ARBA00001974"/>
    </source>
</evidence>
<dbReference type="Gene3D" id="1.20.140.10">
    <property type="entry name" value="Butyryl-CoA Dehydrogenase, subunit A, domain 3"/>
    <property type="match status" value="1"/>
</dbReference>
<dbReference type="InterPro" id="IPR046373">
    <property type="entry name" value="Acyl-CoA_Oxase/DH_mid-dom_sf"/>
</dbReference>
<dbReference type="Proteomes" id="UP000064939">
    <property type="component" value="Chromosome"/>
</dbReference>
<comment type="cofactor">
    <cofactor evidence="1 6">
        <name>FAD</name>
        <dbReference type="ChEBI" id="CHEBI:57692"/>
    </cofactor>
</comment>
<dbReference type="KEGG" id="aei:AOY20_11405"/>
<dbReference type="InterPro" id="IPR017620">
    <property type="entry name" value="Cyc-hxne_CoA_dehydrogenase"/>
</dbReference>
<dbReference type="RefSeq" id="WP_054581974.1">
    <property type="nucleotide sequence ID" value="NZ_CP012808.1"/>
</dbReference>
<dbReference type="SUPFAM" id="SSF47203">
    <property type="entry name" value="Acyl-CoA dehydrogenase C-terminal domain-like"/>
    <property type="match status" value="1"/>
</dbReference>
<gene>
    <name evidence="10" type="ORF">AOY20_11405</name>
</gene>
<evidence type="ECO:0000256" key="6">
    <source>
        <dbReference type="RuleBase" id="RU362125"/>
    </source>
</evidence>
<feature type="domain" description="Acyl-CoA dehydrogenase/oxidase N-terminal" evidence="9">
    <location>
        <begin position="8"/>
        <end position="119"/>
    </location>
</feature>
<sequence>MSKNPYITEELEFLAETAEKFAQKYIAPGFLERDQSRNFDRDLMKKMGEMGFIAPELPEQYGGQGMGRLAAGVIHEAVAKADLSFSYINLLASLNGQILAEHGQFEVVEPWLKKLTAGEVIFSIALTEPRGGSDAANLRLKIERDGDEYVINGEKTSISAADQADASVVFGRTGSIESGAHGVTALLVPMNLPGITTTRFDCHGQRAIGRGSIFFDNVRVPVNHRLGDENKGFVQVMQGFDFSRALIGLQVLAVARISLDEAWEYAAQREAFGKPLSAFQGVSHPLAEYETQVEAARLLCLQTLWLKDNHLPHTSEAGMCKWWGPKLSYDVIHQCLLTFGHAGYDRGVMEQRLRDVLGFQIGDGTAQIMKTIIARHKAGRKAVPA</sequence>
<name>A0A0N9W365_9GAMM</name>
<evidence type="ECO:0000259" key="9">
    <source>
        <dbReference type="Pfam" id="PF02771"/>
    </source>
</evidence>
<dbReference type="GO" id="GO:0050660">
    <property type="term" value="F:flavin adenine dinucleotide binding"/>
    <property type="evidence" value="ECO:0007669"/>
    <property type="project" value="InterPro"/>
</dbReference>
<proteinExistence type="inferred from homology"/>
<reference evidence="10 11" key="1">
    <citation type="journal article" date="2015" name="Int. J. Syst. Evol. Microbiol.">
        <title>Acinetobacter equi sp. nov. isolated from horse faeces.</title>
        <authorList>
            <person name="Poppel M.T."/>
            <person name="Skiebe E."/>
            <person name="Laue M."/>
            <person name="Bergmann H."/>
            <person name="Ebersberger I."/>
            <person name="Garn T."/>
            <person name="Fruth A."/>
            <person name="Baumgardt S."/>
            <person name="Busse H.J."/>
            <person name="Wilharm G."/>
        </authorList>
    </citation>
    <scope>NUCLEOTIDE SEQUENCE [LARGE SCALE GENOMIC DNA]</scope>
    <source>
        <strain evidence="10 11">114</strain>
    </source>
</reference>
<dbReference type="InterPro" id="IPR009100">
    <property type="entry name" value="AcylCoA_DH/oxidase_NM_dom_sf"/>
</dbReference>
<dbReference type="EMBL" id="CP012808">
    <property type="protein sequence ID" value="ALH96090.1"/>
    <property type="molecule type" value="Genomic_DNA"/>
</dbReference>
<dbReference type="NCBIfam" id="TIGR03207">
    <property type="entry name" value="cyc_hxne_CoA_dh"/>
    <property type="match status" value="1"/>
</dbReference>
<dbReference type="PANTHER" id="PTHR43884:SF37">
    <property type="entry name" value="ACYL-COA DEHYDROGENASE"/>
    <property type="match status" value="1"/>
</dbReference>
<dbReference type="Gene3D" id="1.10.540.10">
    <property type="entry name" value="Acyl-CoA dehydrogenase/oxidase, N-terminal domain"/>
    <property type="match status" value="1"/>
</dbReference>
<evidence type="ECO:0000259" key="7">
    <source>
        <dbReference type="Pfam" id="PF00441"/>
    </source>
</evidence>
<comment type="similarity">
    <text evidence="2 6">Belongs to the acyl-CoA dehydrogenase family.</text>
</comment>
<dbReference type="Pfam" id="PF00441">
    <property type="entry name" value="Acyl-CoA_dh_1"/>
    <property type="match status" value="1"/>
</dbReference>
<evidence type="ECO:0000256" key="5">
    <source>
        <dbReference type="ARBA" id="ARBA00023002"/>
    </source>
</evidence>
<accession>A0A0N9W365</accession>
<dbReference type="InterPro" id="IPR037069">
    <property type="entry name" value="AcylCoA_DH/ox_N_sf"/>
</dbReference>
<dbReference type="InterPro" id="IPR013786">
    <property type="entry name" value="AcylCoA_DH/ox_N"/>
</dbReference>
<dbReference type="Pfam" id="PF02771">
    <property type="entry name" value="Acyl-CoA_dh_N"/>
    <property type="match status" value="1"/>
</dbReference>
<dbReference type="PANTHER" id="PTHR43884">
    <property type="entry name" value="ACYL-COA DEHYDROGENASE"/>
    <property type="match status" value="1"/>
</dbReference>
<dbReference type="OrthoDB" id="9769473at2"/>
<evidence type="ECO:0000256" key="2">
    <source>
        <dbReference type="ARBA" id="ARBA00009347"/>
    </source>
</evidence>
<evidence type="ECO:0000259" key="8">
    <source>
        <dbReference type="Pfam" id="PF02770"/>
    </source>
</evidence>
<dbReference type="STRING" id="1324350.AOY20_11405"/>
<evidence type="ECO:0000313" key="11">
    <source>
        <dbReference type="Proteomes" id="UP000064939"/>
    </source>
</evidence>
<protein>
    <submittedName>
        <fullName evidence="10">Acyl-CoA dehydrogenase</fullName>
    </submittedName>
</protein>
<dbReference type="SUPFAM" id="SSF56645">
    <property type="entry name" value="Acyl-CoA dehydrogenase NM domain-like"/>
    <property type="match status" value="1"/>
</dbReference>
<feature type="domain" description="Acyl-CoA dehydrogenase/oxidase C-terminal" evidence="7">
    <location>
        <begin position="230"/>
        <end position="376"/>
    </location>
</feature>
<dbReference type="GO" id="GO:0003995">
    <property type="term" value="F:acyl-CoA dehydrogenase activity"/>
    <property type="evidence" value="ECO:0007669"/>
    <property type="project" value="TreeGrafter"/>
</dbReference>
<evidence type="ECO:0000256" key="3">
    <source>
        <dbReference type="ARBA" id="ARBA00022630"/>
    </source>
</evidence>
<dbReference type="Gene3D" id="2.40.110.10">
    <property type="entry name" value="Butyryl-CoA Dehydrogenase, subunit A, domain 2"/>
    <property type="match status" value="1"/>
</dbReference>
<dbReference type="InterPro" id="IPR036250">
    <property type="entry name" value="AcylCo_DH-like_C"/>
</dbReference>
<keyword evidence="5 6" id="KW-0560">Oxidoreductase</keyword>
<feature type="domain" description="Acyl-CoA oxidase/dehydrogenase middle" evidence="8">
    <location>
        <begin position="124"/>
        <end position="218"/>
    </location>
</feature>
<keyword evidence="3 6" id="KW-0285">Flavoprotein</keyword>
<dbReference type="InterPro" id="IPR006091">
    <property type="entry name" value="Acyl-CoA_Oxase/DH_mid-dom"/>
</dbReference>
<dbReference type="InterPro" id="IPR009075">
    <property type="entry name" value="AcylCo_DH/oxidase_C"/>
</dbReference>
<dbReference type="AlphaFoldDB" id="A0A0N9W365"/>
<evidence type="ECO:0000313" key="10">
    <source>
        <dbReference type="EMBL" id="ALH96090.1"/>
    </source>
</evidence>
<keyword evidence="11" id="KW-1185">Reference proteome</keyword>
<organism evidence="10 11">
    <name type="scientific">Acinetobacter equi</name>
    <dbReference type="NCBI Taxonomy" id="1324350"/>
    <lineage>
        <taxon>Bacteria</taxon>
        <taxon>Pseudomonadati</taxon>
        <taxon>Pseudomonadota</taxon>
        <taxon>Gammaproteobacteria</taxon>
        <taxon>Moraxellales</taxon>
        <taxon>Moraxellaceae</taxon>
        <taxon>Acinetobacter</taxon>
    </lineage>
</organism>